<dbReference type="InterPro" id="IPR000014">
    <property type="entry name" value="PAS"/>
</dbReference>
<dbReference type="Pfam" id="PF00989">
    <property type="entry name" value="PAS"/>
    <property type="match status" value="1"/>
</dbReference>
<evidence type="ECO:0000259" key="2">
    <source>
        <dbReference type="PROSITE" id="PS50112"/>
    </source>
</evidence>
<accession>A0A1Z5KQK3</accession>
<feature type="region of interest" description="Disordered" evidence="1">
    <location>
        <begin position="134"/>
        <end position="154"/>
    </location>
</feature>
<dbReference type="InterPro" id="IPR035965">
    <property type="entry name" value="PAS-like_dom_sf"/>
</dbReference>
<feature type="region of interest" description="Disordered" evidence="1">
    <location>
        <begin position="449"/>
        <end position="493"/>
    </location>
</feature>
<proteinExistence type="predicted"/>
<dbReference type="Proteomes" id="UP000198406">
    <property type="component" value="Unassembled WGS sequence"/>
</dbReference>
<feature type="compositionally biased region" description="Polar residues" evidence="1">
    <location>
        <begin position="334"/>
        <end position="344"/>
    </location>
</feature>
<feature type="region of interest" description="Disordered" evidence="1">
    <location>
        <begin position="524"/>
        <end position="555"/>
    </location>
</feature>
<name>A0A1Z5KQK3_FISSO</name>
<dbReference type="SUPFAM" id="SSF55785">
    <property type="entry name" value="PYP-like sensor domain (PAS domain)"/>
    <property type="match status" value="1"/>
</dbReference>
<dbReference type="CDD" id="cd14686">
    <property type="entry name" value="bZIP"/>
    <property type="match status" value="1"/>
</dbReference>
<dbReference type="GO" id="GO:0003700">
    <property type="term" value="F:DNA-binding transcription factor activity"/>
    <property type="evidence" value="ECO:0007669"/>
    <property type="project" value="InterPro"/>
</dbReference>
<dbReference type="Gene3D" id="3.30.450.20">
    <property type="entry name" value="PAS domain"/>
    <property type="match status" value="1"/>
</dbReference>
<dbReference type="InParanoid" id="A0A1Z5KQK3"/>
<dbReference type="PROSITE" id="PS00036">
    <property type="entry name" value="BZIP_BASIC"/>
    <property type="match status" value="1"/>
</dbReference>
<evidence type="ECO:0000313" key="3">
    <source>
        <dbReference type="EMBL" id="GAX28385.1"/>
    </source>
</evidence>
<sequence length="669" mass="71998">MNHHQPSEKGESYKGNRQGLASAPVSSLLPPIPNNTPAPSLQAQLLAFVANKVYAAPTPRPSAEEAVANLLTAATAGGLTGGSQPFHALTQAQPTTIRDWTVEKLEKHVKLLTQLQQPVPPNISIMLSEMKRREEKKHAKRLANRKSASTSRARKKALVQEMTELNARLKRQALILSLLPDLVIVVNLDGVVTFCNEQVERVLSHKSSDLVGTKLVNILVPSSRRRLENLMKTLSKSSHRDPISETTLIERDETTRPGPDLNCAEEAAGASQEVAEISSSDVAACAAGQSTFPLSVVQVATLPQRGSSSSGGGSDENENSDESGGNAEGKDSKQASSLTNSGTISGSSSLRPQSSSCLDNNGFDSVSMMKDKPASDSAMGANLKSSKDSASCDISNTSSLSTLKKLRSANDNLIINVRWHNRNIKDNKKAGTFKDDVTGDDVTANNASARLSSLRHHRESSSEEDSGYRESNESREETSSSTSDLSDTNGRRKPVAPTCNLCLIRADMSTIRCEVTSSIQTRVPEDDLDDDMKSKKAPSGSDTDTAHEIKSESSSSKEPIVEILLCIRPIRDGTVRVGKKQGMKKARLDREGTAKTVSDSNMGEGTSQDTSNSSEESSREQSHSQKKRLIEEVSSDCDHLGKKGKLISESEQPNNDAVESLMSMSCTKT</sequence>
<feature type="compositionally biased region" description="Basic and acidic residues" evidence="1">
    <location>
        <begin position="1"/>
        <end position="14"/>
    </location>
</feature>
<feature type="domain" description="PAS" evidence="2">
    <location>
        <begin position="168"/>
        <end position="238"/>
    </location>
</feature>
<feature type="compositionally biased region" description="Polar residues" evidence="1">
    <location>
        <begin position="649"/>
        <end position="669"/>
    </location>
</feature>
<feature type="compositionally biased region" description="Low complexity" evidence="1">
    <location>
        <begin position="479"/>
        <end position="488"/>
    </location>
</feature>
<comment type="caution">
    <text evidence="3">The sequence shown here is derived from an EMBL/GenBank/DDBJ whole genome shotgun (WGS) entry which is preliminary data.</text>
</comment>
<dbReference type="PROSITE" id="PS50112">
    <property type="entry name" value="PAS"/>
    <property type="match status" value="1"/>
</dbReference>
<reference evidence="3 4" key="1">
    <citation type="journal article" date="2015" name="Plant Cell">
        <title>Oil accumulation by the oleaginous diatom Fistulifera solaris as revealed by the genome and transcriptome.</title>
        <authorList>
            <person name="Tanaka T."/>
            <person name="Maeda Y."/>
            <person name="Veluchamy A."/>
            <person name="Tanaka M."/>
            <person name="Abida H."/>
            <person name="Marechal E."/>
            <person name="Bowler C."/>
            <person name="Muto M."/>
            <person name="Sunaga Y."/>
            <person name="Tanaka M."/>
            <person name="Yoshino T."/>
            <person name="Taniguchi T."/>
            <person name="Fukuda Y."/>
            <person name="Nemoto M."/>
            <person name="Matsumoto M."/>
            <person name="Wong P.S."/>
            <person name="Aburatani S."/>
            <person name="Fujibuchi W."/>
        </authorList>
    </citation>
    <scope>NUCLEOTIDE SEQUENCE [LARGE SCALE GENOMIC DNA]</scope>
    <source>
        <strain evidence="3 4">JPCC DA0580</strain>
    </source>
</reference>
<feature type="region of interest" description="Disordered" evidence="1">
    <location>
        <begin position="234"/>
        <end position="263"/>
    </location>
</feature>
<feature type="region of interest" description="Disordered" evidence="1">
    <location>
        <begin position="576"/>
        <end position="669"/>
    </location>
</feature>
<feature type="region of interest" description="Disordered" evidence="1">
    <location>
        <begin position="303"/>
        <end position="396"/>
    </location>
</feature>
<feature type="compositionally biased region" description="Basic and acidic residues" evidence="1">
    <location>
        <begin position="616"/>
        <end position="641"/>
    </location>
</feature>
<dbReference type="InterPro" id="IPR013767">
    <property type="entry name" value="PAS_fold"/>
</dbReference>
<dbReference type="EMBL" id="BDSP01000273">
    <property type="protein sequence ID" value="GAX28385.1"/>
    <property type="molecule type" value="Genomic_DNA"/>
</dbReference>
<organism evidence="3 4">
    <name type="scientific">Fistulifera solaris</name>
    <name type="common">Oleaginous diatom</name>
    <dbReference type="NCBI Taxonomy" id="1519565"/>
    <lineage>
        <taxon>Eukaryota</taxon>
        <taxon>Sar</taxon>
        <taxon>Stramenopiles</taxon>
        <taxon>Ochrophyta</taxon>
        <taxon>Bacillariophyta</taxon>
        <taxon>Bacillariophyceae</taxon>
        <taxon>Bacillariophycidae</taxon>
        <taxon>Naviculales</taxon>
        <taxon>Naviculaceae</taxon>
        <taxon>Fistulifera</taxon>
    </lineage>
</organism>
<feature type="compositionally biased region" description="Polar residues" evidence="1">
    <location>
        <begin position="595"/>
        <end position="606"/>
    </location>
</feature>
<feature type="compositionally biased region" description="Basic and acidic residues" evidence="1">
    <location>
        <begin position="238"/>
        <end position="255"/>
    </location>
</feature>
<protein>
    <recommendedName>
        <fullName evidence="2">PAS domain-containing protein</fullName>
    </recommendedName>
</protein>
<keyword evidence="4" id="KW-1185">Reference proteome</keyword>
<dbReference type="InterPro" id="IPR004827">
    <property type="entry name" value="bZIP"/>
</dbReference>
<feature type="compositionally biased region" description="Basic and acidic residues" evidence="1">
    <location>
        <begin position="466"/>
        <end position="478"/>
    </location>
</feature>
<feature type="compositionally biased region" description="Low complexity" evidence="1">
    <location>
        <begin position="345"/>
        <end position="356"/>
    </location>
</feature>
<dbReference type="AlphaFoldDB" id="A0A1Z5KQK3"/>
<dbReference type="NCBIfam" id="TIGR00229">
    <property type="entry name" value="sensory_box"/>
    <property type="match status" value="1"/>
</dbReference>
<feature type="region of interest" description="Disordered" evidence="1">
    <location>
        <begin position="1"/>
        <end position="36"/>
    </location>
</feature>
<dbReference type="CDD" id="cd00130">
    <property type="entry name" value="PAS"/>
    <property type="match status" value="1"/>
</dbReference>
<evidence type="ECO:0000256" key="1">
    <source>
        <dbReference type="SAM" id="MobiDB-lite"/>
    </source>
</evidence>
<evidence type="ECO:0000313" key="4">
    <source>
        <dbReference type="Proteomes" id="UP000198406"/>
    </source>
</evidence>
<dbReference type="OrthoDB" id="49155at2759"/>
<gene>
    <name evidence="3" type="ORF">FisN_4Hh047</name>
</gene>
<dbReference type="SMART" id="SM00091">
    <property type="entry name" value="PAS"/>
    <property type="match status" value="1"/>
</dbReference>